<dbReference type="PANTHER" id="PTHR47871:SF2">
    <property type="entry name" value="OS03G0221300 PROTEIN"/>
    <property type="match status" value="1"/>
</dbReference>
<evidence type="ECO:0000313" key="1">
    <source>
        <dbReference type="EMBL" id="KAL0015119.1"/>
    </source>
</evidence>
<evidence type="ECO:0000313" key="2">
    <source>
        <dbReference type="Proteomes" id="UP001459277"/>
    </source>
</evidence>
<organism evidence="1 2">
    <name type="scientific">Lithocarpus litseifolius</name>
    <dbReference type="NCBI Taxonomy" id="425828"/>
    <lineage>
        <taxon>Eukaryota</taxon>
        <taxon>Viridiplantae</taxon>
        <taxon>Streptophyta</taxon>
        <taxon>Embryophyta</taxon>
        <taxon>Tracheophyta</taxon>
        <taxon>Spermatophyta</taxon>
        <taxon>Magnoliopsida</taxon>
        <taxon>eudicotyledons</taxon>
        <taxon>Gunneridae</taxon>
        <taxon>Pentapetalae</taxon>
        <taxon>rosids</taxon>
        <taxon>fabids</taxon>
        <taxon>Fagales</taxon>
        <taxon>Fagaceae</taxon>
        <taxon>Lithocarpus</taxon>
    </lineage>
</organism>
<accession>A0AAW2DYD0</accession>
<dbReference type="PANTHER" id="PTHR47871">
    <property type="entry name" value="NAC DOMAIN-CONTAINING PROTEIN 8"/>
    <property type="match status" value="1"/>
</dbReference>
<dbReference type="Proteomes" id="UP001459277">
    <property type="component" value="Unassembled WGS sequence"/>
</dbReference>
<protein>
    <submittedName>
        <fullName evidence="1">Uncharacterized protein</fullName>
    </submittedName>
</protein>
<name>A0AAW2DYD0_9ROSI</name>
<dbReference type="AlphaFoldDB" id="A0AAW2DYD0"/>
<keyword evidence="2" id="KW-1185">Reference proteome</keyword>
<sequence>MVQLNANLFDSSEVEVEAEAEAEDGVFELEHVPLSQRRKLLRASTKRHKGFGDIIQNGSETKKSMPCVDVVVKKEDLNCDSSQGVLPFLSACSARVGDQQLSKKQNYDTKDPSGVSSEDPRCRILLDSAIDHCSQSSTCGKYVGMPGDGNHHDTQVNAYPYSEQGRCSGVNTDDVGEEKKHDVDDCTLHKSQTLLVVPAKIKVEHSDNLLNSLGNGVNGFAGDDMSAVAVKTEIPSDFPDDDLDHIVLKERRRMLLSRKLLELANPLQKGTSGGLSEILKQQYAKKGKEDIHVGELVPGNQLDDKPEGTAFVSCRTLVTGSPDDIIAETSSVINQYSSESTKSGDDMEIHVSDKNFSSERMMVELNSSEGQGYVPANTSSAYTSLSSTFVKVKDEPGDNNNLPDPDKNAIHNFSFNKQPLKSELGVSDKLYGDDVDHMPLQDRMKMPTLVENNILRNNEYLKKSMLSSVGCSIIASESADPIRISRPRKRKKTVTDSVESALEEDAPGLLKVLIDKGVSVDEIKLYGEMESNEALDESFIEESFSELEAVITKLFSQRESFIKFAPVRCTKGVRATYCLACLFSLVEQARYLQFRQWPVEWGWCRDLQSFIFVFKRHNRIVLERPEYGYATYFFEIVDSLPVDWQIKRLVTAMRLSSCGRVSLIENKALVVGEDLTEGEAKVLMEYGWVPNSGLGSMLNYCDRVVHDRKNERDSSEWRSKIAKMLMDGYNGGIKVATNIPKKFENNVGSQNPEIKLEF</sequence>
<dbReference type="EMBL" id="JAZDWU010000001">
    <property type="protein sequence ID" value="KAL0015119.1"/>
    <property type="molecule type" value="Genomic_DNA"/>
</dbReference>
<reference evidence="1 2" key="1">
    <citation type="submission" date="2024-01" db="EMBL/GenBank/DDBJ databases">
        <title>A telomere-to-telomere, gap-free genome of sweet tea (Lithocarpus litseifolius).</title>
        <authorList>
            <person name="Zhou J."/>
        </authorList>
    </citation>
    <scope>NUCLEOTIDE SEQUENCE [LARGE SCALE GENOMIC DNA]</scope>
    <source>
        <strain evidence="1">Zhou-2022a</strain>
        <tissue evidence="1">Leaf</tissue>
    </source>
</reference>
<comment type="caution">
    <text evidence="1">The sequence shown here is derived from an EMBL/GenBank/DDBJ whole genome shotgun (WGS) entry which is preliminary data.</text>
</comment>
<proteinExistence type="predicted"/>
<gene>
    <name evidence="1" type="ORF">SO802_002188</name>
</gene>